<feature type="compositionally biased region" description="Basic and acidic residues" evidence="1">
    <location>
        <begin position="678"/>
        <end position="703"/>
    </location>
</feature>
<evidence type="ECO:0000256" key="1">
    <source>
        <dbReference type="SAM" id="MobiDB-lite"/>
    </source>
</evidence>
<evidence type="ECO:0000313" key="2">
    <source>
        <dbReference type="EMBL" id="MEE7494306.1"/>
    </source>
</evidence>
<proteinExistence type="predicted"/>
<organism evidence="2 3">
    <name type="scientific">Methylobacterium oryzae</name>
    <dbReference type="NCBI Taxonomy" id="334852"/>
    <lineage>
        <taxon>Bacteria</taxon>
        <taxon>Pseudomonadati</taxon>
        <taxon>Pseudomonadota</taxon>
        <taxon>Alphaproteobacteria</taxon>
        <taxon>Hyphomicrobiales</taxon>
        <taxon>Methylobacteriaceae</taxon>
        <taxon>Methylobacterium</taxon>
    </lineage>
</organism>
<dbReference type="RefSeq" id="WP_331304325.1">
    <property type="nucleotide sequence ID" value="NZ_MLCA01000016.1"/>
</dbReference>
<comment type="caution">
    <text evidence="2">The sequence shown here is derived from an EMBL/GenBank/DDBJ whole genome shotgun (WGS) entry which is preliminary data.</text>
</comment>
<feature type="region of interest" description="Disordered" evidence="1">
    <location>
        <begin position="666"/>
        <end position="733"/>
    </location>
</feature>
<dbReference type="InterPro" id="IPR012337">
    <property type="entry name" value="RNaseH-like_sf"/>
</dbReference>
<protein>
    <recommendedName>
        <fullName evidence="4">Integrase catalytic domain-containing protein</fullName>
    </recommendedName>
</protein>
<dbReference type="InterPro" id="IPR036397">
    <property type="entry name" value="RNaseH_sf"/>
</dbReference>
<dbReference type="Gene3D" id="3.30.420.10">
    <property type="entry name" value="Ribonuclease H-like superfamily/Ribonuclease H"/>
    <property type="match status" value="1"/>
</dbReference>
<dbReference type="SUPFAM" id="SSF53098">
    <property type="entry name" value="Ribonuclease H-like"/>
    <property type="match status" value="1"/>
</dbReference>
<dbReference type="Proteomes" id="UP001355206">
    <property type="component" value="Unassembled WGS sequence"/>
</dbReference>
<feature type="region of interest" description="Disordered" evidence="1">
    <location>
        <begin position="60"/>
        <end position="84"/>
    </location>
</feature>
<gene>
    <name evidence="2" type="ORF">MOTC310_29375</name>
</gene>
<keyword evidence="3" id="KW-1185">Reference proteome</keyword>
<accession>A0ABU7TY53</accession>
<sequence length="759" mass="84240">MALKATHRTGDVWVLPEGRYVYRMESTGGRMMFEPVSGGGAPIFRTEDWIEEMQAARKARRVRQHRRSDGSLQDGSAGDGVDEIGPEGLSEYGRTLRHYLREWDAAPCGKGTKALDAFVARHAPAAARQGLHRLPSAGALRRAINGRGTLHDRPSRLLESRRGKVPRQRWPKATQEMLRRAIAWFYARRERTPGDAYAWLFRAMRKLNGLCRHRYGGVWQTLRCPSVETVRTRILLAESLLTLTTKYGEREGRTRWKATGRGLVAEKILDIVLIDGTTLDGWCILDDRHGRLIPCGRPTVTLAIDLWSRCVLGVVISYEGESLDTIMECQLQVVTGKHAIIERLPHLREMLEDLHGLPQTVVVDNAWRQGGVSYQDANADAGISVEWAPVRNPEWKAYVETFWQTLNRLLVHKLPGGVPFGPEMMRKLGLDPAKTATLTLSKLEELVYEAIFRVYHGRPHRETKLSPLVAWRIGLEAGRETIDDIEALAAAFGTVGDATLDRQGIKFKGFRFHDPGITQALLADLAPHDPVRGRRQRLSSAKAKVKVKHRKGSIAEIQVWNPKAKPRARYVSLPNWDEAYAALPGIGFGHHERIKAWAAANNLAFNTSEDRILAHDHLRAVTENAAPDAKMEAMRQRRRLLEPLKTAIRTDGDAVRIVDARPGTLRHKPYDLPADMAAPERDDDGMPEKGPRRGGRRAGEGGRKGRGGVRPASGTGAAPVPPAGTRRVAGGAPLVVDDDAAAAVMAEMTRRLGGTASRK</sequence>
<evidence type="ECO:0008006" key="4">
    <source>
        <dbReference type="Google" id="ProtNLM"/>
    </source>
</evidence>
<evidence type="ECO:0000313" key="3">
    <source>
        <dbReference type="Proteomes" id="UP001355206"/>
    </source>
</evidence>
<name>A0ABU7TY53_9HYPH</name>
<dbReference type="EMBL" id="MLCA01000016">
    <property type="protein sequence ID" value="MEE7494306.1"/>
    <property type="molecule type" value="Genomic_DNA"/>
</dbReference>
<reference evidence="2 3" key="1">
    <citation type="journal article" date="2012" name="Genet. Mol. Biol.">
        <title>Analysis of 16S rRNA and mxaF genes revealing insights into Methylobacterium niche-specific plant association.</title>
        <authorList>
            <person name="Dourado M.N."/>
            <person name="Andreote F.D."/>
            <person name="Dini-Andreote F."/>
            <person name="Conti R."/>
            <person name="Araujo J.M."/>
            <person name="Araujo W.L."/>
        </authorList>
    </citation>
    <scope>NUCLEOTIDE SEQUENCE [LARGE SCALE GENOMIC DNA]</scope>
    <source>
        <strain evidence="2 3">TC3-10</strain>
    </source>
</reference>